<dbReference type="InterPro" id="IPR002938">
    <property type="entry name" value="FAD-bd"/>
</dbReference>
<dbReference type="PANTHER" id="PTHR13789">
    <property type="entry name" value="MONOOXYGENASE"/>
    <property type="match status" value="1"/>
</dbReference>
<dbReference type="PRINTS" id="PR00420">
    <property type="entry name" value="RNGMNOXGNASE"/>
</dbReference>
<organism evidence="4 5">
    <name type="scientific">Devosia neptuniae</name>
    <dbReference type="NCBI Taxonomy" id="191302"/>
    <lineage>
        <taxon>Bacteria</taxon>
        <taxon>Pseudomonadati</taxon>
        <taxon>Pseudomonadota</taxon>
        <taxon>Alphaproteobacteria</taxon>
        <taxon>Hyphomicrobiales</taxon>
        <taxon>Devosiaceae</taxon>
        <taxon>Devosia</taxon>
    </lineage>
</organism>
<dbReference type="InterPro" id="IPR050493">
    <property type="entry name" value="FAD-dep_Monooxygenase_BioMet"/>
</dbReference>
<proteinExistence type="predicted"/>
<reference evidence="4 5" key="1">
    <citation type="submission" date="2022-09" db="EMBL/GenBank/DDBJ databases">
        <title>Interaction between co-microsymbionts with complementary sets of symbiotic genes in legume-rhizobium systems.</title>
        <authorList>
            <person name="Safronova V."/>
            <person name="Sazanova A."/>
            <person name="Afonin A."/>
            <person name="Chirak E."/>
        </authorList>
    </citation>
    <scope>NUCLEOTIDE SEQUENCE [LARGE SCALE GENOMIC DNA]</scope>
    <source>
        <strain evidence="4 5">A18/4-1</strain>
    </source>
</reference>
<dbReference type="RefSeq" id="WP_262167160.1">
    <property type="nucleotide sequence ID" value="NZ_CP104965.1"/>
</dbReference>
<dbReference type="EMBL" id="CP104965">
    <property type="protein sequence ID" value="UXN68998.1"/>
    <property type="molecule type" value="Genomic_DNA"/>
</dbReference>
<dbReference type="Pfam" id="PF01494">
    <property type="entry name" value="FAD_binding_3"/>
    <property type="match status" value="1"/>
</dbReference>
<evidence type="ECO:0000256" key="2">
    <source>
        <dbReference type="ARBA" id="ARBA00023033"/>
    </source>
</evidence>
<accession>A0ABY6CG16</accession>
<name>A0ABY6CG16_9HYPH</name>
<gene>
    <name evidence="4" type="ORF">N8A98_17385</name>
</gene>
<feature type="domain" description="FAD-binding" evidence="3">
    <location>
        <begin position="9"/>
        <end position="346"/>
    </location>
</feature>
<evidence type="ECO:0000313" key="4">
    <source>
        <dbReference type="EMBL" id="UXN68998.1"/>
    </source>
</evidence>
<keyword evidence="2" id="KW-0503">Monooxygenase</keyword>
<evidence type="ECO:0000259" key="3">
    <source>
        <dbReference type="Pfam" id="PF01494"/>
    </source>
</evidence>
<dbReference type="SUPFAM" id="SSF54373">
    <property type="entry name" value="FAD-linked reductases, C-terminal domain"/>
    <property type="match status" value="1"/>
</dbReference>
<dbReference type="Proteomes" id="UP001061862">
    <property type="component" value="Chromosome"/>
</dbReference>
<dbReference type="SUPFAM" id="SSF51905">
    <property type="entry name" value="FAD/NAD(P)-binding domain"/>
    <property type="match status" value="1"/>
</dbReference>
<dbReference type="Gene3D" id="3.50.50.60">
    <property type="entry name" value="FAD/NAD(P)-binding domain"/>
    <property type="match status" value="1"/>
</dbReference>
<dbReference type="InterPro" id="IPR036188">
    <property type="entry name" value="FAD/NAD-bd_sf"/>
</dbReference>
<dbReference type="PANTHER" id="PTHR13789:SF309">
    <property type="entry name" value="PUTATIVE (AFU_ORTHOLOGUE AFUA_6G14510)-RELATED"/>
    <property type="match status" value="1"/>
</dbReference>
<evidence type="ECO:0000256" key="1">
    <source>
        <dbReference type="ARBA" id="ARBA00023002"/>
    </source>
</evidence>
<evidence type="ECO:0000313" key="5">
    <source>
        <dbReference type="Proteomes" id="UP001061862"/>
    </source>
</evidence>
<keyword evidence="1" id="KW-0560">Oxidoreductase</keyword>
<sequence>MNSSGRTFFIVGAGISGLTLALALAKFGANVTVLERNPAVSELGAGLQISPNARRVLDSLGLEEAIAANSLEPTGIDLYPARAKRPLVTLELGAIMRTRFGAPYAVMHRADLADALYKACRRFANIDILFGVRAWDTVTSANGVSITLEDASGQTRSLRGDALIGADGVHSKTRTTLLNGPPATWRGRVAWRTLLPFEALTGQIALDRVSVLFAPNYHVVCYPLPHRQQVNIALFATASNRDELPDRGAPHLPRRLPARLEAIRAAAGQSWTPWPLYTVDSPAWHRENTGLIGDAAHAMLPFQAQGAAMGIEDAAVLAPLLIEEPNAEAAFAKFDAIRRPRVERVAKVSRSNGKIFHLPWPLSTARNLVISAQGPRGHLKRLAWLYGHDAQP</sequence>
<protein>
    <submittedName>
        <fullName evidence="4">FAD-dependent oxidoreductase</fullName>
    </submittedName>
</protein>
<keyword evidence="5" id="KW-1185">Reference proteome</keyword>